<dbReference type="PANTHER" id="PTHR35867">
    <property type="entry name" value="PROTEIN RSEC"/>
    <property type="match status" value="1"/>
</dbReference>
<evidence type="ECO:0000313" key="2">
    <source>
        <dbReference type="EMBL" id="ARM85175.1"/>
    </source>
</evidence>
<dbReference type="GeneID" id="77257057"/>
<evidence type="ECO:0000256" key="1">
    <source>
        <dbReference type="SAM" id="Phobius"/>
    </source>
</evidence>
<organism evidence="2 4">
    <name type="scientific">Marinobacter salarius</name>
    <dbReference type="NCBI Taxonomy" id="1420917"/>
    <lineage>
        <taxon>Bacteria</taxon>
        <taxon>Pseudomonadati</taxon>
        <taxon>Pseudomonadota</taxon>
        <taxon>Gammaproteobacteria</taxon>
        <taxon>Pseudomonadales</taxon>
        <taxon>Marinobacteraceae</taxon>
        <taxon>Marinobacter</taxon>
    </lineage>
</organism>
<dbReference type="PIRSF" id="PIRSF004923">
    <property type="entry name" value="RseC"/>
    <property type="match status" value="1"/>
</dbReference>
<proteinExistence type="predicted"/>
<reference evidence="3 5" key="1">
    <citation type="submission" date="2016-10" db="EMBL/GenBank/DDBJ databases">
        <authorList>
            <person name="Varghese N."/>
            <person name="Submissions S."/>
        </authorList>
    </citation>
    <scope>NUCLEOTIDE SEQUENCE [LARGE SCALE GENOMIC DNA]</scope>
    <source>
        <strain evidence="3 5">DSM 26291</strain>
    </source>
</reference>
<dbReference type="PANTHER" id="PTHR35867:SF1">
    <property type="entry name" value="PROTEIN RSEC"/>
    <property type="match status" value="1"/>
</dbReference>
<feature type="transmembrane region" description="Helical" evidence="1">
    <location>
        <begin position="108"/>
        <end position="125"/>
    </location>
</feature>
<accession>A0A1W6KCK8</accession>
<dbReference type="Proteomes" id="UP000193100">
    <property type="component" value="Chromosome"/>
</dbReference>
<accession>A0A1I4IUK4</accession>
<evidence type="ECO:0000313" key="4">
    <source>
        <dbReference type="Proteomes" id="UP000193100"/>
    </source>
</evidence>
<sequence>MITETGRVVGVAGDRVWVQTIRTSACESCSARHGCGQRALAGVSGGRANQVLVANSLGAEVGDEVTVAIDESALLGASLLVYALPLVSMVAGAVLGHQLSAGHAASEAVAMMGAAAGLALGFLAARRGQSRKAGTWEPTLVEVRQGVVASPE</sequence>
<dbReference type="RefSeq" id="WP_036204183.1">
    <property type="nucleotide sequence ID" value="NZ_CP020931.1"/>
</dbReference>
<protein>
    <submittedName>
        <fullName evidence="3">Positive regulator of sigma(E), RseC/MucC</fullName>
    </submittedName>
    <submittedName>
        <fullName evidence="2">SoxR reducing system protein RseC</fullName>
    </submittedName>
</protein>
<dbReference type="InterPro" id="IPR026268">
    <property type="entry name" value="RseC"/>
</dbReference>
<keyword evidence="5" id="KW-1185">Reference proteome</keyword>
<keyword evidence="1" id="KW-1133">Transmembrane helix</keyword>
<dbReference type="Pfam" id="PF04246">
    <property type="entry name" value="RseC_MucC"/>
    <property type="match status" value="1"/>
</dbReference>
<reference evidence="2 4" key="2">
    <citation type="submission" date="2017-04" db="EMBL/GenBank/DDBJ databases">
        <title>Genome Sequence of Marinobacter salarius strain SMR5 Isolated from a culture of the Diatom Skeletonema marinoi.</title>
        <authorList>
            <person name="Topel M."/>
            <person name="Pinder M.I.M."/>
            <person name="Johansson O.N."/>
            <person name="Kourtchenko O."/>
            <person name="Godhe A."/>
            <person name="Clarke A.K."/>
        </authorList>
    </citation>
    <scope>NUCLEOTIDE SEQUENCE [LARGE SCALE GENOMIC DNA]</scope>
    <source>
        <strain evidence="2 4">SMR5</strain>
    </source>
</reference>
<keyword evidence="1" id="KW-0812">Transmembrane</keyword>
<dbReference type="AlphaFoldDB" id="A0A1W6KCK8"/>
<dbReference type="EMBL" id="FOTV01000004">
    <property type="protein sequence ID" value="SFL58049.1"/>
    <property type="molecule type" value="Genomic_DNA"/>
</dbReference>
<name>A0A1W6KCK8_9GAMM</name>
<feature type="transmembrane region" description="Helical" evidence="1">
    <location>
        <begin position="73"/>
        <end position="96"/>
    </location>
</feature>
<evidence type="ECO:0000313" key="5">
    <source>
        <dbReference type="Proteomes" id="UP000199211"/>
    </source>
</evidence>
<dbReference type="Proteomes" id="UP000199211">
    <property type="component" value="Unassembled WGS sequence"/>
</dbReference>
<keyword evidence="1" id="KW-0472">Membrane</keyword>
<evidence type="ECO:0000313" key="3">
    <source>
        <dbReference type="EMBL" id="SFL58049.1"/>
    </source>
</evidence>
<dbReference type="EMBL" id="CP020931">
    <property type="protein sequence ID" value="ARM85175.1"/>
    <property type="molecule type" value="Genomic_DNA"/>
</dbReference>
<gene>
    <name evidence="2" type="ORF">MARSALSMR5_03132</name>
    <name evidence="3" type="ORF">SAMN04487868_104201</name>
</gene>
<dbReference type="InterPro" id="IPR007359">
    <property type="entry name" value="SigmaE_reg_RseC_MucC"/>
</dbReference>